<dbReference type="InterPro" id="IPR038538">
    <property type="entry name" value="MTERF_sf"/>
</dbReference>
<feature type="region of interest" description="Disordered" evidence="1">
    <location>
        <begin position="1"/>
        <end position="32"/>
    </location>
</feature>
<feature type="compositionally biased region" description="Low complexity" evidence="1">
    <location>
        <begin position="20"/>
        <end position="32"/>
    </location>
</feature>
<accession>A0A9D4TP90</accession>
<dbReference type="Gene3D" id="1.25.70.10">
    <property type="entry name" value="Transcription termination factor 3, mitochondrial"/>
    <property type="match status" value="1"/>
</dbReference>
<dbReference type="OrthoDB" id="567549at2759"/>
<gene>
    <name evidence="2" type="ORF">D9Q98_009260</name>
</gene>
<dbReference type="AlphaFoldDB" id="A0A9D4TP90"/>
<protein>
    <submittedName>
        <fullName evidence="2">Uncharacterized protein</fullName>
    </submittedName>
</protein>
<dbReference type="Proteomes" id="UP001055712">
    <property type="component" value="Unassembled WGS sequence"/>
</dbReference>
<reference evidence="2" key="2">
    <citation type="submission" date="2020-11" db="EMBL/GenBank/DDBJ databases">
        <authorList>
            <person name="Cecchin M."/>
            <person name="Marcolungo L."/>
            <person name="Rossato M."/>
            <person name="Girolomoni L."/>
            <person name="Cosentino E."/>
            <person name="Cuine S."/>
            <person name="Li-Beisson Y."/>
            <person name="Delledonne M."/>
            <person name="Ballottari M."/>
        </authorList>
    </citation>
    <scope>NUCLEOTIDE SEQUENCE</scope>
    <source>
        <strain evidence="2">211/11P</strain>
        <tissue evidence="2">Whole cell</tissue>
    </source>
</reference>
<dbReference type="EMBL" id="SIDB01000007">
    <property type="protein sequence ID" value="KAI3430850.1"/>
    <property type="molecule type" value="Genomic_DNA"/>
</dbReference>
<keyword evidence="3" id="KW-1185">Reference proteome</keyword>
<comment type="caution">
    <text evidence="2">The sequence shown here is derived from an EMBL/GenBank/DDBJ whole genome shotgun (WGS) entry which is preliminary data.</text>
</comment>
<evidence type="ECO:0000313" key="2">
    <source>
        <dbReference type="EMBL" id="KAI3430850.1"/>
    </source>
</evidence>
<organism evidence="2 3">
    <name type="scientific">Chlorella vulgaris</name>
    <name type="common">Green alga</name>
    <dbReference type="NCBI Taxonomy" id="3077"/>
    <lineage>
        <taxon>Eukaryota</taxon>
        <taxon>Viridiplantae</taxon>
        <taxon>Chlorophyta</taxon>
        <taxon>core chlorophytes</taxon>
        <taxon>Trebouxiophyceae</taxon>
        <taxon>Chlorellales</taxon>
        <taxon>Chlorellaceae</taxon>
        <taxon>Chlorella clade</taxon>
        <taxon>Chlorella</taxon>
    </lineage>
</organism>
<evidence type="ECO:0000256" key="1">
    <source>
        <dbReference type="SAM" id="MobiDB-lite"/>
    </source>
</evidence>
<evidence type="ECO:0000313" key="3">
    <source>
        <dbReference type="Proteomes" id="UP001055712"/>
    </source>
</evidence>
<name>A0A9D4TP90_CHLVU</name>
<proteinExistence type="predicted"/>
<reference evidence="2" key="1">
    <citation type="journal article" date="2019" name="Plant J.">
        <title>Chlorella vulgaris genome assembly and annotation reveals the molecular basis for metabolic acclimation to high light conditions.</title>
        <authorList>
            <person name="Cecchin M."/>
            <person name="Marcolungo L."/>
            <person name="Rossato M."/>
            <person name="Girolomoni L."/>
            <person name="Cosentino E."/>
            <person name="Cuine S."/>
            <person name="Li-Beisson Y."/>
            <person name="Delledonne M."/>
            <person name="Ballottari M."/>
        </authorList>
    </citation>
    <scope>NUCLEOTIDE SEQUENCE</scope>
    <source>
        <strain evidence="2">211/11P</strain>
    </source>
</reference>
<sequence>MRHARFHAPALSSAPQVRLSTPNPAKAAAPSAAATAAAVNGAAARCNASASTTSTASSSLPPLPGGEQHPTSSPTPARRAPWQLSSYFTNNQTRHTDSLGNVLGSLDTLADPPGWTPDSQLRLAAEALAPSLQQDADSLVHQVQQLPHLLPGMQGALRLMKPAELVRMAAELESILRQLVDLRVRFPQADVAAMVAAYPPLLRMSTDQLEAAVAAVRAAFPGASEDDLEGMLARNAALLDGGEILQRCLAGVGHLMSKPQILLTLQRDPTFLFQFESLEGVSAGERDAEYLSDMYRCR</sequence>
<feature type="region of interest" description="Disordered" evidence="1">
    <location>
        <begin position="52"/>
        <end position="79"/>
    </location>
</feature>